<accession>A0A8D4N3Q8</accession>
<proteinExistence type="predicted"/>
<keyword evidence="1" id="KW-0472">Membrane</keyword>
<reference evidence="2 3" key="1">
    <citation type="submission" date="2018-09" db="EMBL/GenBank/DDBJ databases">
        <title>Yersinia kristensenii subsp. rochesterensis subsp. nov., Isolated from Human Feces.</title>
        <authorList>
            <person name="Cunningham S.A."/>
            <person name="Jeraldo P."/>
            <person name="Patel R."/>
        </authorList>
    </citation>
    <scope>NUCLEOTIDE SEQUENCE [LARGE SCALE GENOMIC DNA]</scope>
    <source>
        <strain evidence="2 3">ATCC BAA-2637</strain>
    </source>
</reference>
<feature type="transmembrane region" description="Helical" evidence="1">
    <location>
        <begin position="20"/>
        <end position="43"/>
    </location>
</feature>
<keyword evidence="1" id="KW-1133">Transmembrane helix</keyword>
<dbReference type="RefSeq" id="WP_120011489.1">
    <property type="nucleotide sequence ID" value="NZ_CP032482.1"/>
</dbReference>
<dbReference type="AlphaFoldDB" id="A0A8D4N3Q8"/>
<dbReference type="Proteomes" id="UP000265864">
    <property type="component" value="Chromosome"/>
</dbReference>
<dbReference type="Pfam" id="PF16964">
    <property type="entry name" value="TadF"/>
    <property type="match status" value="1"/>
</dbReference>
<name>A0A8D4N3Q8_9GAMM</name>
<evidence type="ECO:0000313" key="2">
    <source>
        <dbReference type="EMBL" id="AYD45273.1"/>
    </source>
</evidence>
<evidence type="ECO:0000256" key="1">
    <source>
        <dbReference type="SAM" id="Phobius"/>
    </source>
</evidence>
<dbReference type="EMBL" id="CP032482">
    <property type="protein sequence ID" value="AYD45273.1"/>
    <property type="molecule type" value="Genomic_DNA"/>
</dbReference>
<protein>
    <submittedName>
        <fullName evidence="2">Pseudopilin</fullName>
    </submittedName>
</protein>
<organism evidence="2 3">
    <name type="scientific">Yersinia rochesterensis</name>
    <dbReference type="NCBI Taxonomy" id="1604335"/>
    <lineage>
        <taxon>Bacteria</taxon>
        <taxon>Pseudomonadati</taxon>
        <taxon>Pseudomonadota</taxon>
        <taxon>Gammaproteobacteria</taxon>
        <taxon>Enterobacterales</taxon>
        <taxon>Yersiniaceae</taxon>
        <taxon>Yersinia</taxon>
    </lineage>
</organism>
<dbReference type="GeneID" id="82552476"/>
<gene>
    <name evidence="2" type="ORF">DXZ79_17205</name>
</gene>
<evidence type="ECO:0000313" key="3">
    <source>
        <dbReference type="Proteomes" id="UP000265864"/>
    </source>
</evidence>
<sequence>MYKKNNQINIIKNTHGAIIVEFVFVIFIMTIFIKTLISVSNYYSNVGKLDRISYSLAGIVRERTRLYNNDRILTQEQVNQIKQLADNMLLNSGNPVHNLAINIETLHFNQTESSAVTSKSIDNTKSLSFNVGTCEPNRPLNELAQLSTFSNAGRWIPLYQVTLCLSSAPGSGTLFAPIKSSSITIER</sequence>
<keyword evidence="1" id="KW-0812">Transmembrane</keyword>
<dbReference type="InterPro" id="IPR031582">
    <property type="entry name" value="TadF"/>
</dbReference>